<dbReference type="Proteomes" id="UP000004324">
    <property type="component" value="Unassembled WGS sequence"/>
</dbReference>
<dbReference type="PATRIC" id="fig|1149862.3.peg.4366"/>
<name>I8R9Y5_9FIRM</name>
<organism evidence="1 2">
    <name type="scientific">Pelosinus fermentans B4</name>
    <dbReference type="NCBI Taxonomy" id="1149862"/>
    <lineage>
        <taxon>Bacteria</taxon>
        <taxon>Bacillati</taxon>
        <taxon>Bacillota</taxon>
        <taxon>Negativicutes</taxon>
        <taxon>Selenomonadales</taxon>
        <taxon>Sporomusaceae</taxon>
        <taxon>Pelosinus</taxon>
    </lineage>
</organism>
<accession>I8R9Y5</accession>
<dbReference type="GO" id="GO:0019441">
    <property type="term" value="P:L-tryptophan catabolic process to kynurenine"/>
    <property type="evidence" value="ECO:0007669"/>
    <property type="project" value="InterPro"/>
</dbReference>
<dbReference type="SUPFAM" id="SSF102198">
    <property type="entry name" value="Putative cyclase"/>
    <property type="match status" value="1"/>
</dbReference>
<dbReference type="Pfam" id="PF04199">
    <property type="entry name" value="Cyclase"/>
    <property type="match status" value="1"/>
</dbReference>
<dbReference type="RefSeq" id="WP_007938316.1">
    <property type="nucleotide sequence ID" value="NZ_AKVJ01000076.1"/>
</dbReference>
<evidence type="ECO:0000313" key="2">
    <source>
        <dbReference type="Proteomes" id="UP000004324"/>
    </source>
</evidence>
<evidence type="ECO:0000313" key="1">
    <source>
        <dbReference type="EMBL" id="EIW15648.1"/>
    </source>
</evidence>
<dbReference type="InterPro" id="IPR007325">
    <property type="entry name" value="KFase/CYL"/>
</dbReference>
<dbReference type="OrthoDB" id="1118163at2"/>
<dbReference type="Gene3D" id="3.50.30.50">
    <property type="entry name" value="Putative cyclase"/>
    <property type="match status" value="1"/>
</dbReference>
<dbReference type="GO" id="GO:0004061">
    <property type="term" value="F:arylformamidase activity"/>
    <property type="evidence" value="ECO:0007669"/>
    <property type="project" value="InterPro"/>
</dbReference>
<dbReference type="EMBL" id="AKVJ01000076">
    <property type="protein sequence ID" value="EIW15648.1"/>
    <property type="molecule type" value="Genomic_DNA"/>
</dbReference>
<comment type="caution">
    <text evidence="1">The sequence shown here is derived from an EMBL/GenBank/DDBJ whole genome shotgun (WGS) entry which is preliminary data.</text>
</comment>
<sequence>MLVDLTVKISPEINKNAADNEKKVSYGHLGTHFDVMNQEFPLEFVKRKAIVFDVRNILNRDISIQDIDIELVQKNMFVAFYTEFIEQEPYGSKAYFTKHPQLSDELINILLEKEISIIGIDCAGVRRGKEHTPKDQYCADRGVFIVENLCNLSEILEERKSNTFVANTYPLNFSGMTGLPCRVVAEFRKESC</sequence>
<dbReference type="InterPro" id="IPR037175">
    <property type="entry name" value="KFase_sf"/>
</dbReference>
<proteinExistence type="predicted"/>
<gene>
    <name evidence="1" type="ORF">FB4_1337</name>
</gene>
<dbReference type="AlphaFoldDB" id="I8R9Y5"/>
<protein>
    <submittedName>
        <fullName evidence="1">Cyclase family protein</fullName>
    </submittedName>
</protein>
<reference evidence="1 2" key="1">
    <citation type="journal article" date="2012" name="J. Bacteriol.">
        <title>Draft Genome Sequences for Two Metal-Reducing Pelosinus fermentans Strains Isolated from a Cr(VI)-Contaminated Site and for Type Strain R7.</title>
        <authorList>
            <person name="Brown S.D."/>
            <person name="Podar M."/>
            <person name="Klingeman D.M."/>
            <person name="Johnson C.M."/>
            <person name="Yang Z.K."/>
            <person name="Utturkar S.M."/>
            <person name="Land M.L."/>
            <person name="Mosher J.J."/>
            <person name="Hurt R.A.Jr."/>
            <person name="Phelps T.J."/>
            <person name="Palumbo A.V."/>
            <person name="Arkin A.P."/>
            <person name="Hazen T.C."/>
            <person name="Elias D.A."/>
        </authorList>
    </citation>
    <scope>NUCLEOTIDE SEQUENCE [LARGE SCALE GENOMIC DNA]</scope>
    <source>
        <strain evidence="1 2">B4</strain>
    </source>
</reference>
<keyword evidence="2" id="KW-1185">Reference proteome</keyword>